<organism evidence="2 3">
    <name type="scientific">Halorientalis brevis</name>
    <dbReference type="NCBI Taxonomy" id="1126241"/>
    <lineage>
        <taxon>Archaea</taxon>
        <taxon>Methanobacteriati</taxon>
        <taxon>Methanobacteriota</taxon>
        <taxon>Stenosarchaea group</taxon>
        <taxon>Halobacteria</taxon>
        <taxon>Halobacteriales</taxon>
        <taxon>Haloarculaceae</taxon>
        <taxon>Halorientalis</taxon>
    </lineage>
</organism>
<reference evidence="2 3" key="1">
    <citation type="journal article" date="2019" name="Int. J. Syst. Evol. Microbiol.">
        <title>The Global Catalogue of Microorganisms (GCM) 10K type strain sequencing project: providing services to taxonomists for standard genome sequencing and annotation.</title>
        <authorList>
            <consortium name="The Broad Institute Genomics Platform"/>
            <consortium name="The Broad Institute Genome Sequencing Center for Infectious Disease"/>
            <person name="Wu L."/>
            <person name="Ma J."/>
        </authorList>
    </citation>
    <scope>NUCLEOTIDE SEQUENCE [LARGE SCALE GENOMIC DNA]</scope>
    <source>
        <strain evidence="2 3">CGMCC 1.12125</strain>
    </source>
</reference>
<sequence length="266" mass="27881">MSDEDISIDEKRVYAAKSGVTELYVATGLGLAVVSVSDDIVGEFSLVRRCTATDVATDADRLVVATDEDVLVADRTDQTFRETGFGPASAVALTDGALLAGDDDGRVARYDDGEWTELGTVGEVRAIDGDLVAASDGAFRLDDDGLSHVGLDDVRDVTTSGTPVAATGDGLYYLGPGWAKARDGDFTTVDRDESQAHAATVDALYEQVDGEWTEREVPRDGPVVALAHGPGTYALTENGTVLVDVGDGWRDRALGLRDVAGLAVAP</sequence>
<accession>A0ABD6C9F4</accession>
<gene>
    <name evidence="2" type="ORF">ACFR9U_03935</name>
</gene>
<comment type="caution">
    <text evidence="2">The sequence shown here is derived from an EMBL/GenBank/DDBJ whole genome shotgun (WGS) entry which is preliminary data.</text>
</comment>
<dbReference type="InterPro" id="IPR056505">
    <property type="entry name" value="Beta-prop_HVO_0234"/>
</dbReference>
<feature type="domain" description="HVO-0234-like beta-propeller" evidence="1">
    <location>
        <begin position="7"/>
        <end position="265"/>
    </location>
</feature>
<evidence type="ECO:0000313" key="3">
    <source>
        <dbReference type="Proteomes" id="UP001597119"/>
    </source>
</evidence>
<dbReference type="Proteomes" id="UP001597119">
    <property type="component" value="Unassembled WGS sequence"/>
</dbReference>
<dbReference type="AlphaFoldDB" id="A0ABD6C9F4"/>
<protein>
    <recommendedName>
        <fullName evidence="1">HVO-0234-like beta-propeller domain-containing protein</fullName>
    </recommendedName>
</protein>
<dbReference type="EMBL" id="JBHUDJ010000002">
    <property type="protein sequence ID" value="MFD1586120.1"/>
    <property type="molecule type" value="Genomic_DNA"/>
</dbReference>
<proteinExistence type="predicted"/>
<dbReference type="RefSeq" id="WP_247376519.1">
    <property type="nucleotide sequence ID" value="NZ_JALLGV010000002.1"/>
</dbReference>
<keyword evidence="3" id="KW-1185">Reference proteome</keyword>
<dbReference type="Pfam" id="PF23366">
    <property type="entry name" value="Beta-prop_HVO_0234"/>
    <property type="match status" value="1"/>
</dbReference>
<evidence type="ECO:0000313" key="2">
    <source>
        <dbReference type="EMBL" id="MFD1586120.1"/>
    </source>
</evidence>
<name>A0ABD6C9F4_9EURY</name>
<evidence type="ECO:0000259" key="1">
    <source>
        <dbReference type="Pfam" id="PF23366"/>
    </source>
</evidence>